<feature type="transmembrane region" description="Helical" evidence="11">
    <location>
        <begin position="200"/>
        <end position="222"/>
    </location>
</feature>
<dbReference type="STRING" id="45351.A7RZ39"/>
<dbReference type="InterPro" id="IPR000276">
    <property type="entry name" value="GPCR_Rhodpsn"/>
</dbReference>
<keyword evidence="6 11" id="KW-0472">Membrane</keyword>
<reference evidence="13 14" key="1">
    <citation type="journal article" date="2007" name="Science">
        <title>Sea anemone genome reveals ancestral eumetazoan gene repertoire and genomic organization.</title>
        <authorList>
            <person name="Putnam N.H."/>
            <person name="Srivastava M."/>
            <person name="Hellsten U."/>
            <person name="Dirks B."/>
            <person name="Chapman J."/>
            <person name="Salamov A."/>
            <person name="Terry A."/>
            <person name="Shapiro H."/>
            <person name="Lindquist E."/>
            <person name="Kapitonov V.V."/>
            <person name="Jurka J."/>
            <person name="Genikhovich G."/>
            <person name="Grigoriev I.V."/>
            <person name="Lucas S.M."/>
            <person name="Steele R.E."/>
            <person name="Finnerty J.R."/>
            <person name="Technau U."/>
            <person name="Martindale M.Q."/>
            <person name="Rokhsar D.S."/>
        </authorList>
    </citation>
    <scope>NUCLEOTIDE SEQUENCE [LARGE SCALE GENOMIC DNA]</scope>
    <source>
        <strain evidence="14">CH2 X CH6</strain>
    </source>
</reference>
<evidence type="ECO:0000256" key="3">
    <source>
        <dbReference type="ARBA" id="ARBA00022692"/>
    </source>
</evidence>
<dbReference type="PhylomeDB" id="A7RZ39"/>
<keyword evidence="5 10" id="KW-0297">G-protein coupled receptor</keyword>
<dbReference type="GO" id="GO:0007186">
    <property type="term" value="P:G protein-coupled receptor signaling pathway"/>
    <property type="evidence" value="ECO:0000318"/>
    <property type="project" value="GO_Central"/>
</dbReference>
<accession>A7RZ39</accession>
<evidence type="ECO:0000256" key="9">
    <source>
        <dbReference type="ARBA" id="ARBA00023224"/>
    </source>
</evidence>
<dbReference type="SUPFAM" id="SSF81321">
    <property type="entry name" value="Family A G protein-coupled receptor-like"/>
    <property type="match status" value="1"/>
</dbReference>
<evidence type="ECO:0000313" key="14">
    <source>
        <dbReference type="Proteomes" id="UP000001593"/>
    </source>
</evidence>
<evidence type="ECO:0000256" key="7">
    <source>
        <dbReference type="ARBA" id="ARBA00023170"/>
    </source>
</evidence>
<keyword evidence="3 10" id="KW-0812">Transmembrane</keyword>
<dbReference type="KEGG" id="nve:5515262"/>
<comment type="subcellular location">
    <subcellularLocation>
        <location evidence="1">Cell membrane</location>
        <topology evidence="1">Multi-pass membrane protein</topology>
    </subcellularLocation>
</comment>
<evidence type="ECO:0000256" key="1">
    <source>
        <dbReference type="ARBA" id="ARBA00004651"/>
    </source>
</evidence>
<dbReference type="PANTHER" id="PTHR24246:SF27">
    <property type="entry name" value="ADENOSINE RECEPTOR, ISOFORM A"/>
    <property type="match status" value="1"/>
</dbReference>
<gene>
    <name evidence="13" type="ORF">NEMVEDRAFT_v1g204292</name>
</gene>
<keyword evidence="8" id="KW-0325">Glycoprotein</keyword>
<proteinExistence type="inferred from homology"/>
<feature type="transmembrane region" description="Helical" evidence="11">
    <location>
        <begin position="40"/>
        <end position="63"/>
    </location>
</feature>
<evidence type="ECO:0000256" key="5">
    <source>
        <dbReference type="ARBA" id="ARBA00023040"/>
    </source>
</evidence>
<dbReference type="HOGENOM" id="CLU_050294_0_0_1"/>
<feature type="transmembrane region" description="Helical" evidence="11">
    <location>
        <begin position="252"/>
        <end position="272"/>
    </location>
</feature>
<keyword evidence="14" id="KW-1185">Reference proteome</keyword>
<dbReference type="PRINTS" id="PR00237">
    <property type="entry name" value="GPCRRHODOPSN"/>
</dbReference>
<name>A7RZ39_NEMVE</name>
<evidence type="ECO:0000256" key="8">
    <source>
        <dbReference type="ARBA" id="ARBA00023180"/>
    </source>
</evidence>
<dbReference type="PROSITE" id="PS00237">
    <property type="entry name" value="G_PROTEIN_RECEP_F1_1"/>
    <property type="match status" value="1"/>
</dbReference>
<dbReference type="OrthoDB" id="5961317at2759"/>
<dbReference type="InterPro" id="IPR017452">
    <property type="entry name" value="GPCR_Rhodpsn_7TM"/>
</dbReference>
<dbReference type="AlphaFoldDB" id="A7RZ39"/>
<evidence type="ECO:0000256" key="10">
    <source>
        <dbReference type="RuleBase" id="RU000688"/>
    </source>
</evidence>
<dbReference type="CDD" id="cd00637">
    <property type="entry name" value="7tm_classA_rhodopsin-like"/>
    <property type="match status" value="1"/>
</dbReference>
<evidence type="ECO:0000256" key="6">
    <source>
        <dbReference type="ARBA" id="ARBA00023136"/>
    </source>
</evidence>
<dbReference type="PROSITE" id="PS50262">
    <property type="entry name" value="G_PROTEIN_RECEP_F1_2"/>
    <property type="match status" value="1"/>
</dbReference>
<dbReference type="Proteomes" id="UP000001593">
    <property type="component" value="Unassembled WGS sequence"/>
</dbReference>
<evidence type="ECO:0000256" key="4">
    <source>
        <dbReference type="ARBA" id="ARBA00022989"/>
    </source>
</evidence>
<dbReference type="EMBL" id="DS469555">
    <property type="protein sequence ID" value="EDO43341.1"/>
    <property type="molecule type" value="Genomic_DNA"/>
</dbReference>
<keyword evidence="9 10" id="KW-0807">Transducer</keyword>
<dbReference type="Pfam" id="PF00001">
    <property type="entry name" value="7tm_1"/>
    <property type="match status" value="1"/>
</dbReference>
<feature type="transmembrane region" description="Helical" evidence="11">
    <location>
        <begin position="115"/>
        <end position="133"/>
    </location>
</feature>
<dbReference type="InParanoid" id="A7RZ39"/>
<feature type="domain" description="G-protein coupled receptors family 1 profile" evidence="12">
    <location>
        <begin position="52"/>
        <end position="307"/>
    </location>
</feature>
<organism evidence="13 14">
    <name type="scientific">Nematostella vectensis</name>
    <name type="common">Starlet sea anemone</name>
    <dbReference type="NCBI Taxonomy" id="45351"/>
    <lineage>
        <taxon>Eukaryota</taxon>
        <taxon>Metazoa</taxon>
        <taxon>Cnidaria</taxon>
        <taxon>Anthozoa</taxon>
        <taxon>Hexacorallia</taxon>
        <taxon>Actiniaria</taxon>
        <taxon>Edwardsiidae</taxon>
        <taxon>Nematostella</taxon>
    </lineage>
</organism>
<evidence type="ECO:0000256" key="11">
    <source>
        <dbReference type="SAM" id="Phobius"/>
    </source>
</evidence>
<feature type="transmembrane region" description="Helical" evidence="11">
    <location>
        <begin position="154"/>
        <end position="176"/>
    </location>
</feature>
<dbReference type="GO" id="GO:0005886">
    <property type="term" value="C:plasma membrane"/>
    <property type="evidence" value="ECO:0000318"/>
    <property type="project" value="GO_Central"/>
</dbReference>
<sequence length="358" mass="40991">MLISNTVMEANSTRYINTSASDRSYTFTPLTSQTKLTLTAIIYLVGVIATIGNIGIIAFRHALNNRRLQRNRTFYFVQSLAWSDLGASVLSLPLYNAIMLVDVVKNDYICKAVRAVNIAFPVITIQNLLVIALERYVAIFHPFFMPSIKTVKRLVLMAWAYGIVGSIIISATYNLIPVNIDNDKYTLVCLYDNSIPAYKFMFYGFVIFVYIIPSAILVFIVIRMTRYFRKGRVSIENCNSADKLRLTGSRMFLDILIAFIIPYLLWFAYTIANFTFKPKLSFETEFILRYAIVTLAYANGAINPAIYVYHTKELREILRMIFHLRVNQISTGNIELKEVRFKPKKNLPNSHPSDNTQL</sequence>
<comment type="similarity">
    <text evidence="10">Belongs to the G-protein coupled receptor 1 family.</text>
</comment>
<keyword evidence="7 10" id="KW-0675">Receptor</keyword>
<dbReference type="Gene3D" id="1.20.1070.10">
    <property type="entry name" value="Rhodopsin 7-helix transmembrane proteins"/>
    <property type="match status" value="1"/>
</dbReference>
<keyword evidence="4 11" id="KW-1133">Transmembrane helix</keyword>
<evidence type="ECO:0000259" key="12">
    <source>
        <dbReference type="PROSITE" id="PS50262"/>
    </source>
</evidence>
<feature type="transmembrane region" description="Helical" evidence="11">
    <location>
        <begin position="75"/>
        <end position="95"/>
    </location>
</feature>
<dbReference type="OMA" id="MEANSTR"/>
<dbReference type="PANTHER" id="PTHR24246">
    <property type="entry name" value="OLFACTORY RECEPTOR AND ADENOSINE RECEPTOR"/>
    <property type="match status" value="1"/>
</dbReference>
<evidence type="ECO:0000256" key="2">
    <source>
        <dbReference type="ARBA" id="ARBA00022475"/>
    </source>
</evidence>
<protein>
    <recommendedName>
        <fullName evidence="12">G-protein coupled receptors family 1 profile domain-containing protein</fullName>
    </recommendedName>
</protein>
<keyword evidence="2" id="KW-1003">Cell membrane</keyword>
<dbReference type="GO" id="GO:0001609">
    <property type="term" value="F:G protein-coupled adenosine receptor activity"/>
    <property type="evidence" value="ECO:0000318"/>
    <property type="project" value="GO_Central"/>
</dbReference>
<evidence type="ECO:0000313" key="13">
    <source>
        <dbReference type="EMBL" id="EDO43341.1"/>
    </source>
</evidence>
<feature type="transmembrane region" description="Helical" evidence="11">
    <location>
        <begin position="287"/>
        <end position="309"/>
    </location>
</feature>